<feature type="domain" description="UmuC" evidence="3">
    <location>
        <begin position="50"/>
        <end position="168"/>
    </location>
</feature>
<dbReference type="RefSeq" id="WP_156241654.1">
    <property type="nucleotide sequence ID" value="NZ_BAAAZL010000006.1"/>
</dbReference>
<sequence length="530" mass="57107">MTRAIVVWLPDWPVTAHLRTVSRDAARRAARNPASRAPSELGPLTADAAPPIAILHANRVVACSAAARAEGVRRGQRRRDAQSACPALRIAPADPGRDERAFLPVLTRLDELTPGVQPLRPGLAAVRARGPARFYGSEESAAEALLAALAEMGLPGGRAGIADGIFTAERAARLTRADAAVRSVPPGASADFLAPLSIATIEDDALVGLLVKLGVQTLGDFAALDGEQVRSRLGEHGVRLHDLARGADSRPVEPRVPPPELARDLSLEPPLELADQIAFAVRQTCDDVCTALGEAGLVCTEARIILTDDRGSRSERVWLHPTRFDPASLVDRVRWQLQSAAEEDGALIGGITHVRIEPEAVDDSVHHQPTLIGQGPDERLHHAMSRVQALLGHRGVVTLAIGGGRWLEEREVRVPWGDGERPAQRRDAPWPGALPQPLPTEVFRSPRRTRVAGAGGAEVVVDDRGLLTVAPAAMDGRPLAAWAGPWPVIERGWDGERMRRAHRFQVVDADQTAWLLVLEDGSWWIEGRYA</sequence>
<dbReference type="Pfam" id="PF00817">
    <property type="entry name" value="IMS"/>
    <property type="match status" value="1"/>
</dbReference>
<proteinExistence type="predicted"/>
<evidence type="ECO:0000256" key="1">
    <source>
        <dbReference type="ARBA" id="ARBA00022763"/>
    </source>
</evidence>
<dbReference type="Gene3D" id="1.10.150.20">
    <property type="entry name" value="5' to 3' exonuclease, C-terminal subdomain"/>
    <property type="match status" value="1"/>
</dbReference>
<dbReference type="InterPro" id="IPR050356">
    <property type="entry name" value="SulA_CellDiv_inhibitor"/>
</dbReference>
<name>A0A6I6DQG7_9MICO</name>
<dbReference type="InterPro" id="IPR001126">
    <property type="entry name" value="UmuC"/>
</dbReference>
<reference evidence="4 5" key="1">
    <citation type="submission" date="2018-09" db="EMBL/GenBank/DDBJ databases">
        <title>Whole genome sequencing of Microbacterium oryzae strain MB-10T.</title>
        <authorList>
            <person name="Das S.K."/>
        </authorList>
    </citation>
    <scope>NUCLEOTIDE SEQUENCE [LARGE SCALE GENOMIC DNA]</scope>
    <source>
        <strain evidence="4 5">MB-10</strain>
    </source>
</reference>
<feature type="compositionally biased region" description="Basic and acidic residues" evidence="2">
    <location>
        <begin position="418"/>
        <end position="428"/>
    </location>
</feature>
<evidence type="ECO:0000259" key="3">
    <source>
        <dbReference type="Pfam" id="PF00817"/>
    </source>
</evidence>
<evidence type="ECO:0000313" key="5">
    <source>
        <dbReference type="Proteomes" id="UP000422989"/>
    </source>
</evidence>
<dbReference type="Gene3D" id="3.40.1170.60">
    <property type="match status" value="1"/>
</dbReference>
<evidence type="ECO:0000313" key="4">
    <source>
        <dbReference type="EMBL" id="QGU27162.1"/>
    </source>
</evidence>
<dbReference type="PANTHER" id="PTHR35369:SF2">
    <property type="entry name" value="BLR3025 PROTEIN"/>
    <property type="match status" value="1"/>
</dbReference>
<accession>A0A6I6DQG7</accession>
<dbReference type="Proteomes" id="UP000422989">
    <property type="component" value="Chromosome"/>
</dbReference>
<organism evidence="4 5">
    <name type="scientific">Microbacterium oryzae</name>
    <dbReference type="NCBI Taxonomy" id="743009"/>
    <lineage>
        <taxon>Bacteria</taxon>
        <taxon>Bacillati</taxon>
        <taxon>Actinomycetota</taxon>
        <taxon>Actinomycetes</taxon>
        <taxon>Micrococcales</taxon>
        <taxon>Microbacteriaceae</taxon>
        <taxon>Microbacterium</taxon>
    </lineage>
</organism>
<evidence type="ECO:0000256" key="2">
    <source>
        <dbReference type="SAM" id="MobiDB-lite"/>
    </source>
</evidence>
<feature type="region of interest" description="Disordered" evidence="2">
    <location>
        <begin position="418"/>
        <end position="437"/>
    </location>
</feature>
<dbReference type="OrthoDB" id="5244088at2"/>
<dbReference type="GO" id="GO:0006281">
    <property type="term" value="P:DNA repair"/>
    <property type="evidence" value="ECO:0007669"/>
    <property type="project" value="InterPro"/>
</dbReference>
<protein>
    <submittedName>
        <fullName evidence="4">DNA polymerase Y family protein</fullName>
    </submittedName>
</protein>
<dbReference type="SUPFAM" id="SSF56672">
    <property type="entry name" value="DNA/RNA polymerases"/>
    <property type="match status" value="1"/>
</dbReference>
<keyword evidence="1" id="KW-0227">DNA damage</keyword>
<dbReference type="AlphaFoldDB" id="A0A6I6DQG7"/>
<gene>
    <name evidence="4" type="ORF">D7D94_05400</name>
</gene>
<dbReference type="CDD" id="cd03468">
    <property type="entry name" value="PolY_like"/>
    <property type="match status" value="1"/>
</dbReference>
<keyword evidence="5" id="KW-1185">Reference proteome</keyword>
<dbReference type="KEGG" id="moj:D7D94_05400"/>
<dbReference type="PANTHER" id="PTHR35369">
    <property type="entry name" value="BLR3025 PROTEIN-RELATED"/>
    <property type="match status" value="1"/>
</dbReference>
<dbReference type="InterPro" id="IPR043502">
    <property type="entry name" value="DNA/RNA_pol_sf"/>
</dbReference>
<dbReference type="EMBL" id="CP032550">
    <property type="protein sequence ID" value="QGU27162.1"/>
    <property type="molecule type" value="Genomic_DNA"/>
</dbReference>